<evidence type="ECO:0000256" key="1">
    <source>
        <dbReference type="SAM" id="Coils"/>
    </source>
</evidence>
<evidence type="ECO:0000313" key="4">
    <source>
        <dbReference type="EMBL" id="WVY90771.1"/>
    </source>
</evidence>
<keyword evidence="1" id="KW-0175">Coiled coil</keyword>
<evidence type="ECO:0000259" key="3">
    <source>
        <dbReference type="Pfam" id="PF20167"/>
    </source>
</evidence>
<dbReference type="EMBL" id="CP144690">
    <property type="protein sequence ID" value="WVY90771.1"/>
    <property type="molecule type" value="Genomic_DNA"/>
</dbReference>
<feature type="coiled-coil region" evidence="1">
    <location>
        <begin position="619"/>
        <end position="702"/>
    </location>
</feature>
<feature type="compositionally biased region" description="Acidic residues" evidence="2">
    <location>
        <begin position="421"/>
        <end position="462"/>
    </location>
</feature>
<feature type="region of interest" description="Disordered" evidence="2">
    <location>
        <begin position="1149"/>
        <end position="1175"/>
    </location>
</feature>
<sequence length="1249" mass="142724">MDDSSHKYIKASRKESQHLSESVLAVPQRPLLRGTQAQWAKPVLACSAGVASPSSSKRMKATAGQSSRGHKRKEKVHSHLFLTKDHQKNFSRVKNRKLLMERKVTLLSHEIPDFQNEIMERQWDNLVTYPARANIQLVREFYANARIFSEDAEPFLSYVRGKRIPFDANTINTFLNTKWQGGNRPCQYAQFLAEDIDYEEIEGTLCIPGGTFQRSRQEQPLHIKKYLLTPLSKFWMAIIYANISPCSHMSDITTNRAIILYCILTRRSINLGKLIANEISLCAHAAVNVALGHPSLITHLCRLAGVDISTPPLERPRKALDISYYSQYCLLDKEGVIIPPPQPPSIHHRPQPVRPPTDPYQMMEMKMALLDAKLEALHRSNLAQAEMMRQIYFASSRPNFISLAWRLAQSIGGSGAAVDSADPDDEDDDDTDDADEDEEEEANDADANDDEEEEEDDDANEDNDMIFYSIRGYRPFSLHLLANSLQADKDLLFLIKTRTIKTQQLKFHFFVASLLTPEEVGSSTFFLGSFSLPQKKPKTKRKSLVRSIPTAAEKEYGEMSISELVTVLRTAYKTEDFDKIEQELVKREAKLRAEIGSLREKIELERLNRIEVEGRLRIREEQCEKGKRAQDNYEQLLKEVKTGGLVEKHAIEELRKKNVALQREVYELKEFRKKMLDDVKSMNELRDKIRVLKEEKVRDKNALDVLTMRNTEVEEVVKNTFTIIEGLKNENGKLTKTFFEYLDRRYGKLRVSDVKLGESTMPLMSEDPSNCGNTEVEPNLGASFAVKDEKDVSDHELENDTWEPVSLQRDEDTHYSVDTGTCQSRKKGNKEDAVGALGVKFKVEKEIVDLSDDEDDDDKYTSQGLHGEKAISQIIEENEYPQWVEIIKRKSASDIEASISTSTSSADLFEKENLPVKKSLTLDEDNVNASHTEHDEDMLENISICHYRYLTSPPASFHNASKVLVKKLRGSTRLRTLTRRIGVKRLQVYIDAATGRPSGPNRLTFTSYLGALAREKVSILHPSWDQVNESTKKLLWWDILAHFDIVPSEAIRGKTLSSIASMWRRFKTHLTTRWALNEDKINRGMTPCNMYGINEDTWRQFVQIRYTASLEKKRKIAQEVEQKNDTPHWLSRGDYRILEEKLMAEKIKSREEQTSEYDIEPQTNTSPPSPPSRHVKWKRARMTSSGQFTSESALQIAKRIDSLEMQSKQGMFHPSGRQDILATAIGRPEHPGYVRAAGKGVGTRQYFGH</sequence>
<proteinExistence type="predicted"/>
<name>A0AAQ3MH00_VIGMU</name>
<dbReference type="PANTHER" id="PTHR33018">
    <property type="entry name" value="OS10G0338966 PROTEIN-RELATED"/>
    <property type="match status" value="1"/>
</dbReference>
<dbReference type="AlphaFoldDB" id="A0AAQ3MH00"/>
<gene>
    <name evidence="4" type="ORF">V8G54_036285</name>
</gene>
<reference evidence="4 5" key="1">
    <citation type="journal article" date="2023" name="Life. Sci Alliance">
        <title>Evolutionary insights into 3D genome organization and epigenetic landscape of Vigna mungo.</title>
        <authorList>
            <person name="Junaid A."/>
            <person name="Singh B."/>
            <person name="Bhatia S."/>
        </authorList>
    </citation>
    <scope>NUCLEOTIDE SEQUENCE [LARGE SCALE GENOMIC DNA]</scope>
    <source>
        <strain evidence="4">Urdbean</strain>
    </source>
</reference>
<organism evidence="4 5">
    <name type="scientific">Vigna mungo</name>
    <name type="common">Black gram</name>
    <name type="synonym">Phaseolus mungo</name>
    <dbReference type="NCBI Taxonomy" id="3915"/>
    <lineage>
        <taxon>Eukaryota</taxon>
        <taxon>Viridiplantae</taxon>
        <taxon>Streptophyta</taxon>
        <taxon>Embryophyta</taxon>
        <taxon>Tracheophyta</taxon>
        <taxon>Spermatophyta</taxon>
        <taxon>Magnoliopsida</taxon>
        <taxon>eudicotyledons</taxon>
        <taxon>Gunneridae</taxon>
        <taxon>Pentapetalae</taxon>
        <taxon>rosids</taxon>
        <taxon>fabids</taxon>
        <taxon>Fabales</taxon>
        <taxon>Fabaceae</taxon>
        <taxon>Papilionoideae</taxon>
        <taxon>50 kb inversion clade</taxon>
        <taxon>NPAAA clade</taxon>
        <taxon>indigoferoid/millettioid clade</taxon>
        <taxon>Phaseoleae</taxon>
        <taxon>Vigna</taxon>
    </lineage>
</organism>
<dbReference type="PANTHER" id="PTHR33018:SF34">
    <property type="entry name" value="OS02G0472350 PROTEIN"/>
    <property type="match status" value="1"/>
</dbReference>
<feature type="compositionally biased region" description="Basic and acidic residues" evidence="2">
    <location>
        <begin position="1"/>
        <end position="18"/>
    </location>
</feature>
<dbReference type="Pfam" id="PF20167">
    <property type="entry name" value="Transposase_32"/>
    <property type="match status" value="1"/>
</dbReference>
<dbReference type="Proteomes" id="UP001374535">
    <property type="component" value="Chromosome 11"/>
</dbReference>
<evidence type="ECO:0000313" key="5">
    <source>
        <dbReference type="Proteomes" id="UP001374535"/>
    </source>
</evidence>
<feature type="region of interest" description="Disordered" evidence="2">
    <location>
        <begin position="1"/>
        <end position="22"/>
    </location>
</feature>
<accession>A0AAQ3MH00</accession>
<feature type="region of interest" description="Disordered" evidence="2">
    <location>
        <begin position="807"/>
        <end position="829"/>
    </location>
</feature>
<feature type="domain" description="Putative plant transposon protein" evidence="3">
    <location>
        <begin position="120"/>
        <end position="307"/>
    </location>
</feature>
<keyword evidence="5" id="KW-1185">Reference proteome</keyword>
<dbReference type="InterPro" id="IPR046796">
    <property type="entry name" value="Transposase_32_dom"/>
</dbReference>
<protein>
    <recommendedName>
        <fullName evidence="3">Putative plant transposon protein domain-containing protein</fullName>
    </recommendedName>
</protein>
<feature type="region of interest" description="Disordered" evidence="2">
    <location>
        <begin position="414"/>
        <end position="462"/>
    </location>
</feature>
<evidence type="ECO:0000256" key="2">
    <source>
        <dbReference type="SAM" id="MobiDB-lite"/>
    </source>
</evidence>
<feature type="region of interest" description="Disordered" evidence="2">
    <location>
        <begin position="54"/>
        <end position="74"/>
    </location>
</feature>